<dbReference type="InterPro" id="IPR007627">
    <property type="entry name" value="RNA_pol_sigma70_r2"/>
</dbReference>
<gene>
    <name evidence="4" type="ORF">Krac_5655</name>
</gene>
<sequence>MSALHDVIEYTFQQEAGRVIAALYSSIRDLELVEDAMQDALVLALERWPLDGVPGNPGAWITTVARRKAIDRLRRQDTLTRKIATLTALVNDEQEEDIMDMHEIPDERLKLIFTCCHPALAKEAQVALTLQVLGGLTTAEIASAFLVTQTTMAQRLVRAKRKIRDARIPYQIPPANTIAERIDTVLSVLYLIFNAGYSAPIGDKLIRHDLCAEAIRLTRVLTALLAQETALAEDAEALGLLALMLLHDARRQARTTPNDELILLEDQDRTQWNHAQITEGCTILERALKMRTAGPYQIQAAISALHAQARRYEETDWYQIVMLYDALYSMLPSPVVALNRAVAVAMIAGYDKGLRLLNQLAETAELNEYYLFHAARADLLRRTGSLDEARIAYARALELCQNATEQAFLRRLLAEMSGSK</sequence>
<dbReference type="STRING" id="485913.Krac_5655"/>
<dbReference type="InterPro" id="IPR046531">
    <property type="entry name" value="DUF6596"/>
</dbReference>
<dbReference type="Pfam" id="PF08281">
    <property type="entry name" value="Sigma70_r4_2"/>
    <property type="match status" value="1"/>
</dbReference>
<dbReference type="Gene3D" id="1.10.1740.10">
    <property type="match status" value="1"/>
</dbReference>
<dbReference type="OrthoDB" id="9780299at2"/>
<dbReference type="InterPro" id="IPR013249">
    <property type="entry name" value="RNA_pol_sigma70_r4_t2"/>
</dbReference>
<reference evidence="4 5" key="1">
    <citation type="journal article" date="2011" name="Stand. Genomic Sci.">
        <title>Non-contiguous finished genome sequence and contextual data of the filamentous soil bacterium Ktedonobacter racemifer type strain (SOSP1-21).</title>
        <authorList>
            <person name="Chang Y.J."/>
            <person name="Land M."/>
            <person name="Hauser L."/>
            <person name="Chertkov O."/>
            <person name="Del Rio T.G."/>
            <person name="Nolan M."/>
            <person name="Copeland A."/>
            <person name="Tice H."/>
            <person name="Cheng J.F."/>
            <person name="Lucas S."/>
            <person name="Han C."/>
            <person name="Goodwin L."/>
            <person name="Pitluck S."/>
            <person name="Ivanova N."/>
            <person name="Ovchinikova G."/>
            <person name="Pati A."/>
            <person name="Chen A."/>
            <person name="Palaniappan K."/>
            <person name="Mavromatis K."/>
            <person name="Liolios K."/>
            <person name="Brettin T."/>
            <person name="Fiebig A."/>
            <person name="Rohde M."/>
            <person name="Abt B."/>
            <person name="Goker M."/>
            <person name="Detter J.C."/>
            <person name="Woyke T."/>
            <person name="Bristow J."/>
            <person name="Eisen J.A."/>
            <person name="Markowitz V."/>
            <person name="Hugenholtz P."/>
            <person name="Kyrpides N.C."/>
            <person name="Klenk H.P."/>
            <person name="Lapidus A."/>
        </authorList>
    </citation>
    <scope>NUCLEOTIDE SEQUENCE [LARGE SCALE GENOMIC DNA]</scope>
    <source>
        <strain evidence="5">DSM 44963</strain>
    </source>
</reference>
<dbReference type="InterPro" id="IPR013324">
    <property type="entry name" value="RNA_pol_sigma_r3/r4-like"/>
</dbReference>
<dbReference type="InterPro" id="IPR013325">
    <property type="entry name" value="RNA_pol_sigma_r2"/>
</dbReference>
<dbReference type="GO" id="GO:0003677">
    <property type="term" value="F:DNA binding"/>
    <property type="evidence" value="ECO:0007669"/>
    <property type="project" value="InterPro"/>
</dbReference>
<proteinExistence type="predicted"/>
<dbReference type="RefSeq" id="WP_007916234.1">
    <property type="nucleotide sequence ID" value="NZ_ADVG01000003.1"/>
</dbReference>
<dbReference type="GO" id="GO:0006352">
    <property type="term" value="P:DNA-templated transcription initiation"/>
    <property type="evidence" value="ECO:0007669"/>
    <property type="project" value="InterPro"/>
</dbReference>
<dbReference type="Pfam" id="PF04542">
    <property type="entry name" value="Sigma70_r2"/>
    <property type="match status" value="1"/>
</dbReference>
<dbReference type="SUPFAM" id="SSF88946">
    <property type="entry name" value="Sigma2 domain of RNA polymerase sigma factors"/>
    <property type="match status" value="1"/>
</dbReference>
<feature type="domain" description="RNA polymerase sigma-70 region 2" evidence="1">
    <location>
        <begin position="12"/>
        <end position="77"/>
    </location>
</feature>
<evidence type="ECO:0000313" key="5">
    <source>
        <dbReference type="Proteomes" id="UP000004508"/>
    </source>
</evidence>
<dbReference type="PANTHER" id="PTHR47756">
    <property type="entry name" value="BLL6612 PROTEIN-RELATED"/>
    <property type="match status" value="1"/>
</dbReference>
<evidence type="ECO:0000259" key="2">
    <source>
        <dbReference type="Pfam" id="PF08281"/>
    </source>
</evidence>
<evidence type="ECO:0000259" key="1">
    <source>
        <dbReference type="Pfam" id="PF04542"/>
    </source>
</evidence>
<dbReference type="SUPFAM" id="SSF88659">
    <property type="entry name" value="Sigma3 and sigma4 domains of RNA polymerase sigma factors"/>
    <property type="match status" value="1"/>
</dbReference>
<dbReference type="AlphaFoldDB" id="D6TWJ7"/>
<dbReference type="GO" id="GO:0016987">
    <property type="term" value="F:sigma factor activity"/>
    <property type="evidence" value="ECO:0007669"/>
    <property type="project" value="InterPro"/>
</dbReference>
<dbReference type="NCBIfam" id="TIGR02937">
    <property type="entry name" value="sigma70-ECF"/>
    <property type="match status" value="1"/>
</dbReference>
<evidence type="ECO:0000259" key="3">
    <source>
        <dbReference type="Pfam" id="PF20239"/>
    </source>
</evidence>
<keyword evidence="5" id="KW-1185">Reference proteome</keyword>
<evidence type="ECO:0000313" key="4">
    <source>
        <dbReference type="EMBL" id="EFH84580.1"/>
    </source>
</evidence>
<name>D6TWJ7_KTERA</name>
<feature type="domain" description="DUF6596" evidence="3">
    <location>
        <begin position="181"/>
        <end position="287"/>
    </location>
</feature>
<comment type="caution">
    <text evidence="4">The sequence shown here is derived from an EMBL/GenBank/DDBJ whole genome shotgun (WGS) entry which is preliminary data.</text>
</comment>
<protein>
    <submittedName>
        <fullName evidence="4">Putative RNA polymerase, sigma-24 subunit, ECF subfamily</fullName>
    </submittedName>
</protein>
<dbReference type="Pfam" id="PF20239">
    <property type="entry name" value="DUF6596"/>
    <property type="match status" value="1"/>
</dbReference>
<organism evidence="4 5">
    <name type="scientific">Ktedonobacter racemifer DSM 44963</name>
    <dbReference type="NCBI Taxonomy" id="485913"/>
    <lineage>
        <taxon>Bacteria</taxon>
        <taxon>Bacillati</taxon>
        <taxon>Chloroflexota</taxon>
        <taxon>Ktedonobacteria</taxon>
        <taxon>Ktedonobacterales</taxon>
        <taxon>Ktedonobacteraceae</taxon>
        <taxon>Ktedonobacter</taxon>
    </lineage>
</organism>
<dbReference type="InParanoid" id="D6TWJ7"/>
<accession>D6TWJ7</accession>
<dbReference type="eggNOG" id="COG4941">
    <property type="taxonomic scope" value="Bacteria"/>
</dbReference>
<dbReference type="Proteomes" id="UP000004508">
    <property type="component" value="Unassembled WGS sequence"/>
</dbReference>
<dbReference type="InterPro" id="IPR014284">
    <property type="entry name" value="RNA_pol_sigma-70_dom"/>
</dbReference>
<dbReference type="EMBL" id="ADVG01000003">
    <property type="protein sequence ID" value="EFH84580.1"/>
    <property type="molecule type" value="Genomic_DNA"/>
</dbReference>
<feature type="domain" description="RNA polymerase sigma factor 70 region 4 type 2" evidence="2">
    <location>
        <begin position="112"/>
        <end position="163"/>
    </location>
</feature>
<dbReference type="PANTHER" id="PTHR47756:SF2">
    <property type="entry name" value="BLL6612 PROTEIN"/>
    <property type="match status" value="1"/>
</dbReference>